<evidence type="ECO:0000256" key="1">
    <source>
        <dbReference type="SAM" id="Phobius"/>
    </source>
</evidence>
<evidence type="ECO:0000313" key="2">
    <source>
        <dbReference type="EMBL" id="GLX84741.1"/>
    </source>
</evidence>
<keyword evidence="1" id="KW-0472">Membrane</keyword>
<organism evidence="2 3">
    <name type="scientific">Thalassotalea loyana</name>
    <dbReference type="NCBI Taxonomy" id="280483"/>
    <lineage>
        <taxon>Bacteria</taxon>
        <taxon>Pseudomonadati</taxon>
        <taxon>Pseudomonadota</taxon>
        <taxon>Gammaproteobacteria</taxon>
        <taxon>Alteromonadales</taxon>
        <taxon>Colwelliaceae</taxon>
        <taxon>Thalassotalea</taxon>
    </lineage>
</organism>
<reference evidence="2 3" key="1">
    <citation type="submission" date="2023-03" db="EMBL/GenBank/DDBJ databases">
        <title>Thalassotalea loyana LMG 22536T draft genome sequence.</title>
        <authorList>
            <person name="Sawabe T."/>
        </authorList>
    </citation>
    <scope>NUCLEOTIDE SEQUENCE [LARGE SCALE GENOMIC DNA]</scope>
    <source>
        <strain evidence="2 3">LMG 22536</strain>
    </source>
</reference>
<dbReference type="Proteomes" id="UP001157134">
    <property type="component" value="Unassembled WGS sequence"/>
</dbReference>
<dbReference type="EMBL" id="BSSV01000001">
    <property type="protein sequence ID" value="GLX84741.1"/>
    <property type="molecule type" value="Genomic_DNA"/>
</dbReference>
<comment type="caution">
    <text evidence="2">The sequence shown here is derived from an EMBL/GenBank/DDBJ whole genome shotgun (WGS) entry which is preliminary data.</text>
</comment>
<name>A0ABQ6HE23_9GAMM</name>
<accession>A0ABQ6HE23</accession>
<evidence type="ECO:0000313" key="3">
    <source>
        <dbReference type="Proteomes" id="UP001157134"/>
    </source>
</evidence>
<proteinExistence type="predicted"/>
<keyword evidence="1" id="KW-0812">Transmembrane</keyword>
<feature type="transmembrane region" description="Helical" evidence="1">
    <location>
        <begin position="54"/>
        <end position="74"/>
    </location>
</feature>
<feature type="transmembrane region" description="Helical" evidence="1">
    <location>
        <begin position="30"/>
        <end position="48"/>
    </location>
</feature>
<protein>
    <submittedName>
        <fullName evidence="2">Uncharacterized protein</fullName>
    </submittedName>
</protein>
<keyword evidence="3" id="KW-1185">Reference proteome</keyword>
<keyword evidence="1" id="KW-1133">Transmembrane helix</keyword>
<sequence>MAILYHNASLMKLNKIIKNSSIKIKFTSHFLYKITYVNHMLIGVYVTITTMVYVGWVVMLVVVFIGYLWLVWTLDLEGVKAK</sequence>
<gene>
    <name evidence="2" type="ORF">tloyanaT_09930</name>
</gene>